<comment type="subcellular location">
    <subcellularLocation>
        <location evidence="1">Membrane</location>
        <topology evidence="1">Multi-pass membrane protein</topology>
    </subcellularLocation>
</comment>
<evidence type="ECO:0000259" key="6">
    <source>
        <dbReference type="Pfam" id="PF00892"/>
    </source>
</evidence>
<comment type="caution">
    <text evidence="7">The sequence shown here is derived from an EMBL/GenBank/DDBJ whole genome shotgun (WGS) entry which is preliminary data.</text>
</comment>
<feature type="transmembrane region" description="Helical" evidence="5">
    <location>
        <begin position="187"/>
        <end position="205"/>
    </location>
</feature>
<feature type="transmembrane region" description="Helical" evidence="5">
    <location>
        <begin position="155"/>
        <end position="175"/>
    </location>
</feature>
<dbReference type="PANTHER" id="PTHR32322">
    <property type="entry name" value="INNER MEMBRANE TRANSPORTER"/>
    <property type="match status" value="1"/>
</dbReference>
<name>A0ABV9Z064_9HYPH</name>
<dbReference type="EMBL" id="JBHSJF010000005">
    <property type="protein sequence ID" value="MFC5067502.1"/>
    <property type="molecule type" value="Genomic_DNA"/>
</dbReference>
<dbReference type="InterPro" id="IPR000620">
    <property type="entry name" value="EamA_dom"/>
</dbReference>
<feature type="transmembrane region" description="Helical" evidence="5">
    <location>
        <begin position="217"/>
        <end position="240"/>
    </location>
</feature>
<dbReference type="RefSeq" id="WP_114956993.1">
    <property type="nucleotide sequence ID" value="NZ_JBHSJF010000005.1"/>
</dbReference>
<feature type="transmembrane region" description="Helical" evidence="5">
    <location>
        <begin position="97"/>
        <end position="117"/>
    </location>
</feature>
<feature type="transmembrane region" description="Helical" evidence="5">
    <location>
        <begin position="12"/>
        <end position="32"/>
    </location>
</feature>
<dbReference type="InterPro" id="IPR037185">
    <property type="entry name" value="EmrE-like"/>
</dbReference>
<evidence type="ECO:0000256" key="4">
    <source>
        <dbReference type="ARBA" id="ARBA00023136"/>
    </source>
</evidence>
<evidence type="ECO:0000256" key="3">
    <source>
        <dbReference type="ARBA" id="ARBA00022989"/>
    </source>
</evidence>
<feature type="domain" description="EamA" evidence="6">
    <location>
        <begin position="12"/>
        <end position="143"/>
    </location>
</feature>
<feature type="transmembrane region" description="Helical" evidence="5">
    <location>
        <begin position="129"/>
        <end position="149"/>
    </location>
</feature>
<keyword evidence="2 5" id="KW-0812">Transmembrane</keyword>
<sequence>MTQPTTLKTDLVLLIALATLWGASYTFIKIGVETIPPVTLIAGRTLIAGGLLYAVIRWRGLKLPGDRETWMRFLFQAVLNSVIPFTLIAWAEQTVDAGLAAILNSSTPIFTFLLTALIVRHEPVTSRKLFGVVAGMVGICLIIGFEAFEGIGDELLAQLAVVVATISYAGAAIFGKGFKGLDPMMPAAGSLICGAVLLIPASLIVDRPWTLSPSMDSLMALVALAVFSTAIAFTIYFRLVHTLGSVGATAQAYIRVPIGVAIGVVFLGEVPTSTAWIGLVCVVAGVIAMTVPGRKRVATVQAPS</sequence>
<feature type="transmembrane region" description="Helical" evidence="5">
    <location>
        <begin position="252"/>
        <end position="268"/>
    </location>
</feature>
<dbReference type="PANTHER" id="PTHR32322:SF9">
    <property type="entry name" value="AMINO-ACID METABOLITE EFFLUX PUMP-RELATED"/>
    <property type="match status" value="1"/>
</dbReference>
<keyword evidence="3 5" id="KW-1133">Transmembrane helix</keyword>
<dbReference type="InterPro" id="IPR050638">
    <property type="entry name" value="AA-Vitamin_Transporters"/>
</dbReference>
<accession>A0ABV9Z064</accession>
<evidence type="ECO:0000313" key="7">
    <source>
        <dbReference type="EMBL" id="MFC5067502.1"/>
    </source>
</evidence>
<dbReference type="Proteomes" id="UP001595796">
    <property type="component" value="Unassembled WGS sequence"/>
</dbReference>
<reference evidence="8" key="1">
    <citation type="journal article" date="2019" name="Int. J. Syst. Evol. Microbiol.">
        <title>The Global Catalogue of Microorganisms (GCM) 10K type strain sequencing project: providing services to taxonomists for standard genome sequencing and annotation.</title>
        <authorList>
            <consortium name="The Broad Institute Genomics Platform"/>
            <consortium name="The Broad Institute Genome Sequencing Center for Infectious Disease"/>
            <person name="Wu L."/>
            <person name="Ma J."/>
        </authorList>
    </citation>
    <scope>NUCLEOTIDE SEQUENCE [LARGE SCALE GENOMIC DNA]</scope>
    <source>
        <strain evidence="8">CGMCC 1.16444</strain>
    </source>
</reference>
<feature type="transmembrane region" description="Helical" evidence="5">
    <location>
        <begin position="274"/>
        <end position="291"/>
    </location>
</feature>
<evidence type="ECO:0000256" key="1">
    <source>
        <dbReference type="ARBA" id="ARBA00004141"/>
    </source>
</evidence>
<evidence type="ECO:0000313" key="8">
    <source>
        <dbReference type="Proteomes" id="UP001595796"/>
    </source>
</evidence>
<protein>
    <submittedName>
        <fullName evidence="7">DMT family transporter</fullName>
    </submittedName>
</protein>
<evidence type="ECO:0000256" key="2">
    <source>
        <dbReference type="ARBA" id="ARBA00022692"/>
    </source>
</evidence>
<dbReference type="SUPFAM" id="SSF103481">
    <property type="entry name" value="Multidrug resistance efflux transporter EmrE"/>
    <property type="match status" value="2"/>
</dbReference>
<feature type="transmembrane region" description="Helical" evidence="5">
    <location>
        <begin position="70"/>
        <end position="91"/>
    </location>
</feature>
<keyword evidence="4 5" id="KW-0472">Membrane</keyword>
<keyword evidence="8" id="KW-1185">Reference proteome</keyword>
<feature type="domain" description="EamA" evidence="6">
    <location>
        <begin position="157"/>
        <end position="290"/>
    </location>
</feature>
<gene>
    <name evidence="7" type="ORF">ACFPFW_05675</name>
</gene>
<proteinExistence type="predicted"/>
<dbReference type="Pfam" id="PF00892">
    <property type="entry name" value="EamA"/>
    <property type="match status" value="2"/>
</dbReference>
<evidence type="ECO:0000256" key="5">
    <source>
        <dbReference type="SAM" id="Phobius"/>
    </source>
</evidence>
<organism evidence="7 8">
    <name type="scientific">Flaviflagellibacter deserti</name>
    <dbReference type="NCBI Taxonomy" id="2267266"/>
    <lineage>
        <taxon>Bacteria</taxon>
        <taxon>Pseudomonadati</taxon>
        <taxon>Pseudomonadota</taxon>
        <taxon>Alphaproteobacteria</taxon>
        <taxon>Hyphomicrobiales</taxon>
        <taxon>Flaviflagellibacter</taxon>
    </lineage>
</organism>
<feature type="transmembrane region" description="Helical" evidence="5">
    <location>
        <begin position="38"/>
        <end position="58"/>
    </location>
</feature>